<gene>
    <name evidence="1" type="ORF">FD46_GL001242</name>
</gene>
<organism evidence="1 2">
    <name type="scientific">Liquorilactobacillus oeni DSM 19972</name>
    <dbReference type="NCBI Taxonomy" id="1423777"/>
    <lineage>
        <taxon>Bacteria</taxon>
        <taxon>Bacillati</taxon>
        <taxon>Bacillota</taxon>
        <taxon>Bacilli</taxon>
        <taxon>Lactobacillales</taxon>
        <taxon>Lactobacillaceae</taxon>
        <taxon>Liquorilactobacillus</taxon>
    </lineage>
</organism>
<protein>
    <submittedName>
        <fullName evidence="1">Uncharacterized protein</fullName>
    </submittedName>
</protein>
<dbReference type="EMBL" id="AZEH01000039">
    <property type="protein sequence ID" value="KRL04126.1"/>
    <property type="molecule type" value="Genomic_DNA"/>
</dbReference>
<dbReference type="AlphaFoldDB" id="A0A0R1M7L8"/>
<reference evidence="1 2" key="1">
    <citation type="journal article" date="2015" name="Genome Announc.">
        <title>Expanding the biotechnology potential of lactobacilli through comparative genomics of 213 strains and associated genera.</title>
        <authorList>
            <person name="Sun Z."/>
            <person name="Harris H.M."/>
            <person name="McCann A."/>
            <person name="Guo C."/>
            <person name="Argimon S."/>
            <person name="Zhang W."/>
            <person name="Yang X."/>
            <person name="Jeffery I.B."/>
            <person name="Cooney J.C."/>
            <person name="Kagawa T.F."/>
            <person name="Liu W."/>
            <person name="Song Y."/>
            <person name="Salvetti E."/>
            <person name="Wrobel A."/>
            <person name="Rasinkangas P."/>
            <person name="Parkhill J."/>
            <person name="Rea M.C."/>
            <person name="O'Sullivan O."/>
            <person name="Ritari J."/>
            <person name="Douillard F.P."/>
            <person name="Paul Ross R."/>
            <person name="Yang R."/>
            <person name="Briner A.E."/>
            <person name="Felis G.E."/>
            <person name="de Vos W.M."/>
            <person name="Barrangou R."/>
            <person name="Klaenhammer T.R."/>
            <person name="Caufield P.W."/>
            <person name="Cui Y."/>
            <person name="Zhang H."/>
            <person name="O'Toole P.W."/>
        </authorList>
    </citation>
    <scope>NUCLEOTIDE SEQUENCE [LARGE SCALE GENOMIC DNA]</scope>
    <source>
        <strain evidence="1 2">DSM 19972</strain>
    </source>
</reference>
<keyword evidence="2" id="KW-1185">Reference proteome</keyword>
<dbReference type="Proteomes" id="UP000051686">
    <property type="component" value="Unassembled WGS sequence"/>
</dbReference>
<sequence>MGKLIGKIESFSIELGLGQNLCFGLVFLDSFAILYQRVSIVSLFRLATNYP</sequence>
<evidence type="ECO:0000313" key="1">
    <source>
        <dbReference type="EMBL" id="KRL04126.1"/>
    </source>
</evidence>
<comment type="caution">
    <text evidence="1">The sequence shown here is derived from an EMBL/GenBank/DDBJ whole genome shotgun (WGS) entry which is preliminary data.</text>
</comment>
<dbReference type="PATRIC" id="fig|1423777.3.peg.1284"/>
<evidence type="ECO:0000313" key="2">
    <source>
        <dbReference type="Proteomes" id="UP000051686"/>
    </source>
</evidence>
<name>A0A0R1M7L8_9LACO</name>
<proteinExistence type="predicted"/>
<accession>A0A0R1M7L8</accession>